<keyword evidence="6" id="KW-1185">Reference proteome</keyword>
<dbReference type="GO" id="GO:0007030">
    <property type="term" value="P:Golgi organization"/>
    <property type="evidence" value="ECO:0007669"/>
    <property type="project" value="TreeGrafter"/>
</dbReference>
<dbReference type="GO" id="GO:0005634">
    <property type="term" value="C:nucleus"/>
    <property type="evidence" value="ECO:0007669"/>
    <property type="project" value="TreeGrafter"/>
</dbReference>
<comment type="caution">
    <text evidence="4">The sequence shown here is derived from an EMBL/GenBank/DDBJ whole genome shotgun (WGS) entry which is preliminary data.</text>
</comment>
<dbReference type="InterPro" id="IPR009060">
    <property type="entry name" value="UBA-like_sf"/>
</dbReference>
<name>A0A813MZE6_ADIRI</name>
<feature type="compositionally biased region" description="Polar residues" evidence="1">
    <location>
        <begin position="211"/>
        <end position="221"/>
    </location>
</feature>
<dbReference type="InterPro" id="IPR001012">
    <property type="entry name" value="UBX_dom"/>
</dbReference>
<dbReference type="EMBL" id="CAJNOJ010000002">
    <property type="protein sequence ID" value="CAF0727980.1"/>
    <property type="molecule type" value="Genomic_DNA"/>
</dbReference>
<protein>
    <submittedName>
        <fullName evidence="4">Uncharacterized protein</fullName>
    </submittedName>
</protein>
<feature type="domain" description="SEP" evidence="3">
    <location>
        <begin position="235"/>
        <end position="299"/>
    </location>
</feature>
<evidence type="ECO:0000259" key="2">
    <source>
        <dbReference type="PROSITE" id="PS50033"/>
    </source>
</evidence>
<organism evidence="4 7">
    <name type="scientific">Adineta ricciae</name>
    <name type="common">Rotifer</name>
    <dbReference type="NCBI Taxonomy" id="249248"/>
    <lineage>
        <taxon>Eukaryota</taxon>
        <taxon>Metazoa</taxon>
        <taxon>Spiralia</taxon>
        <taxon>Gnathifera</taxon>
        <taxon>Rotifera</taxon>
        <taxon>Eurotatoria</taxon>
        <taxon>Bdelloidea</taxon>
        <taxon>Adinetida</taxon>
        <taxon>Adinetidae</taxon>
        <taxon>Adineta</taxon>
    </lineage>
</organism>
<dbReference type="Pfam" id="PF08059">
    <property type="entry name" value="SEP"/>
    <property type="match status" value="1"/>
</dbReference>
<feature type="compositionally biased region" description="Polar residues" evidence="1">
    <location>
        <begin position="320"/>
        <end position="329"/>
    </location>
</feature>
<evidence type="ECO:0000313" key="4">
    <source>
        <dbReference type="EMBL" id="CAF0727980.1"/>
    </source>
</evidence>
<dbReference type="SMART" id="SM00553">
    <property type="entry name" value="SEP"/>
    <property type="match status" value="1"/>
</dbReference>
<dbReference type="GO" id="GO:0043161">
    <property type="term" value="P:proteasome-mediated ubiquitin-dependent protein catabolic process"/>
    <property type="evidence" value="ECO:0007669"/>
    <property type="project" value="TreeGrafter"/>
</dbReference>
<evidence type="ECO:0000259" key="3">
    <source>
        <dbReference type="PROSITE" id="PS51399"/>
    </source>
</evidence>
<dbReference type="Proteomes" id="UP000663828">
    <property type="component" value="Unassembled WGS sequence"/>
</dbReference>
<feature type="region of interest" description="Disordered" evidence="1">
    <location>
        <begin position="319"/>
        <end position="351"/>
    </location>
</feature>
<dbReference type="GO" id="GO:0061025">
    <property type="term" value="P:membrane fusion"/>
    <property type="evidence" value="ECO:0007669"/>
    <property type="project" value="TreeGrafter"/>
</dbReference>
<dbReference type="Proteomes" id="UP000663852">
    <property type="component" value="Unassembled WGS sequence"/>
</dbReference>
<dbReference type="InterPro" id="IPR029071">
    <property type="entry name" value="Ubiquitin-like_domsf"/>
</dbReference>
<accession>A0A813MZE6</accession>
<evidence type="ECO:0000313" key="5">
    <source>
        <dbReference type="EMBL" id="CAF0903092.1"/>
    </source>
</evidence>
<dbReference type="Gene3D" id="1.10.8.10">
    <property type="entry name" value="DNA helicase RuvA subunit, C-terminal domain"/>
    <property type="match status" value="1"/>
</dbReference>
<dbReference type="PROSITE" id="PS51399">
    <property type="entry name" value="SEP"/>
    <property type="match status" value="1"/>
</dbReference>
<dbReference type="AlphaFoldDB" id="A0A813MZE6"/>
<dbReference type="GO" id="GO:0043130">
    <property type="term" value="F:ubiquitin binding"/>
    <property type="evidence" value="ECO:0007669"/>
    <property type="project" value="TreeGrafter"/>
</dbReference>
<evidence type="ECO:0000313" key="7">
    <source>
        <dbReference type="Proteomes" id="UP000663852"/>
    </source>
</evidence>
<dbReference type="GO" id="GO:0000045">
    <property type="term" value="P:autophagosome assembly"/>
    <property type="evidence" value="ECO:0007669"/>
    <property type="project" value="TreeGrafter"/>
</dbReference>
<feature type="compositionally biased region" description="Low complexity" evidence="1">
    <location>
        <begin position="335"/>
        <end position="348"/>
    </location>
</feature>
<dbReference type="PANTHER" id="PTHR23333:SF20">
    <property type="entry name" value="NSFL1 COFACTOR P47"/>
    <property type="match status" value="1"/>
</dbReference>
<feature type="domain" description="UBX" evidence="2">
    <location>
        <begin position="363"/>
        <end position="442"/>
    </location>
</feature>
<dbReference type="EMBL" id="CAJNOR010000400">
    <property type="protein sequence ID" value="CAF0903092.1"/>
    <property type="molecule type" value="Genomic_DNA"/>
</dbReference>
<evidence type="ECO:0000256" key="1">
    <source>
        <dbReference type="SAM" id="MobiDB-lite"/>
    </source>
</evidence>
<dbReference type="InterPro" id="IPR036241">
    <property type="entry name" value="NSFL1C_SEP_dom_sf"/>
</dbReference>
<dbReference type="InterPro" id="IPR012989">
    <property type="entry name" value="SEP_domain"/>
</dbReference>
<dbReference type="SUPFAM" id="SSF54236">
    <property type="entry name" value="Ubiquitin-like"/>
    <property type="match status" value="1"/>
</dbReference>
<gene>
    <name evidence="4" type="ORF">EDS130_LOCUS879</name>
    <name evidence="5" type="ORF">XAT740_LOCUS8130</name>
</gene>
<feature type="compositionally biased region" description="Basic and acidic residues" evidence="1">
    <location>
        <begin position="162"/>
        <end position="176"/>
    </location>
</feature>
<dbReference type="Gene3D" id="3.30.420.210">
    <property type="entry name" value="SEP domain"/>
    <property type="match status" value="1"/>
</dbReference>
<dbReference type="PANTHER" id="PTHR23333">
    <property type="entry name" value="UBX DOMAIN CONTAINING PROTEIN"/>
    <property type="match status" value="1"/>
</dbReference>
<dbReference type="GO" id="GO:0005829">
    <property type="term" value="C:cytosol"/>
    <property type="evidence" value="ECO:0007669"/>
    <property type="project" value="TreeGrafter"/>
</dbReference>
<dbReference type="Pfam" id="PF14555">
    <property type="entry name" value="UBA_4"/>
    <property type="match status" value="1"/>
</dbReference>
<feature type="compositionally biased region" description="Low complexity" evidence="1">
    <location>
        <begin position="56"/>
        <end position="67"/>
    </location>
</feature>
<dbReference type="OrthoDB" id="25887at2759"/>
<dbReference type="SUPFAM" id="SSF46934">
    <property type="entry name" value="UBA-like"/>
    <property type="match status" value="1"/>
</dbReference>
<dbReference type="CDD" id="cd14348">
    <property type="entry name" value="UBA_p47"/>
    <property type="match status" value="1"/>
</dbReference>
<sequence length="445" mass="47769">MEPNNKDEILSNFIAITQCPSEQATRYLEAAQWNAQTAMEIFFDNGGSQAGEPIPTTHTASSAANTNQGSSGPIASGGTGGYESDDESPMQSAIEESLRANASAEKSTGDTSKKPAAPPSRFGTIGTLQHEEEDSDEEGCQAFYAGGSERSGQQIIGPAKPKNNDKNVTKIFESARKQGAMEADDDDDQDGRSSRAKKEKAFSGVGYSLGDDSTPSRTFGQPSAGAAAAAAANRPEQLPLRFYSNGFTVGDGELRKFEENKEFMDHIKRGEVPPELRSLSAGGRQVEVRLEDHRGEEYKPQVPQFKPFGGAGHMLGSPAPNVNQSTTTGPVPFKSSMASSSSTVSTATDSDRLEKLAEQQLKSSSSSTTIRLRLPDLSTPVRIAIGLDRTLADLRKLLIENVPSLQSNQFEFIEPPSTKIKREDETKTVRDAKLTNATIAVRRAT</sequence>
<reference evidence="4" key="1">
    <citation type="submission" date="2021-02" db="EMBL/GenBank/DDBJ databases">
        <authorList>
            <person name="Nowell W R."/>
        </authorList>
    </citation>
    <scope>NUCLEOTIDE SEQUENCE</scope>
</reference>
<dbReference type="PROSITE" id="PS50033">
    <property type="entry name" value="UBX"/>
    <property type="match status" value="1"/>
</dbReference>
<dbReference type="GO" id="GO:0031468">
    <property type="term" value="P:nuclear membrane reassembly"/>
    <property type="evidence" value="ECO:0007669"/>
    <property type="project" value="TreeGrafter"/>
</dbReference>
<dbReference type="Gene3D" id="3.10.20.90">
    <property type="entry name" value="Phosphatidylinositol 3-kinase Catalytic Subunit, Chain A, domain 1"/>
    <property type="match status" value="1"/>
</dbReference>
<proteinExistence type="predicted"/>
<dbReference type="SUPFAM" id="SSF102848">
    <property type="entry name" value="NSFL1 (p97 ATPase) cofactor p47, SEP domain"/>
    <property type="match status" value="1"/>
</dbReference>
<feature type="region of interest" description="Disordered" evidence="1">
    <location>
        <begin position="44"/>
        <end position="233"/>
    </location>
</feature>
<evidence type="ECO:0000313" key="6">
    <source>
        <dbReference type="Proteomes" id="UP000663828"/>
    </source>
</evidence>